<sequence>MTSLAFVSLLLVAIMVSTTSAKGGIANCCRRLSTTQIQRDGLKSYYKQYKSACPIHAVVFTTLKNMKICSDPKKLWTKTSMAYIDRKNWQHKRST</sequence>
<dbReference type="PANTHER" id="PTHR12015">
    <property type="entry name" value="SMALL INDUCIBLE CYTOKINE A"/>
    <property type="match status" value="1"/>
</dbReference>
<feature type="domain" description="Chemokine interleukin-8-like" evidence="11">
    <location>
        <begin position="25"/>
        <end position="84"/>
    </location>
</feature>
<dbReference type="GO" id="GO:0006954">
    <property type="term" value="P:inflammatory response"/>
    <property type="evidence" value="ECO:0007669"/>
    <property type="project" value="UniProtKB-KW"/>
</dbReference>
<dbReference type="CDD" id="cd00272">
    <property type="entry name" value="Chemokine_CC"/>
    <property type="match status" value="1"/>
</dbReference>
<dbReference type="InterPro" id="IPR039809">
    <property type="entry name" value="Chemokine_b/g/d"/>
</dbReference>
<proteinExistence type="inferred from homology"/>
<dbReference type="GeneID" id="115022728"/>
<protein>
    <recommendedName>
        <fullName evidence="10">C-C motif chemokine</fullName>
    </recommendedName>
</protein>
<keyword evidence="12" id="KW-1185">Reference proteome</keyword>
<evidence type="ECO:0000256" key="7">
    <source>
        <dbReference type="ARBA" id="ARBA00023157"/>
    </source>
</evidence>
<accession>A0A6J2RJK3</accession>
<evidence type="ECO:0000256" key="3">
    <source>
        <dbReference type="ARBA" id="ARBA00022500"/>
    </source>
</evidence>
<dbReference type="GO" id="GO:0008009">
    <property type="term" value="F:chemokine activity"/>
    <property type="evidence" value="ECO:0007669"/>
    <property type="project" value="InterPro"/>
</dbReference>
<evidence type="ECO:0000256" key="10">
    <source>
        <dbReference type="RuleBase" id="RU361150"/>
    </source>
</evidence>
<keyword evidence="5 10" id="KW-0964">Secreted</keyword>
<keyword evidence="4 10" id="KW-0202">Cytokine</keyword>
<organism evidence="12 13">
    <name type="scientific">Cottoperca gobio</name>
    <name type="common">Frogmouth</name>
    <name type="synonym">Aphritis gobio</name>
    <dbReference type="NCBI Taxonomy" id="56716"/>
    <lineage>
        <taxon>Eukaryota</taxon>
        <taxon>Metazoa</taxon>
        <taxon>Chordata</taxon>
        <taxon>Craniata</taxon>
        <taxon>Vertebrata</taxon>
        <taxon>Euteleostomi</taxon>
        <taxon>Actinopterygii</taxon>
        <taxon>Neopterygii</taxon>
        <taxon>Teleostei</taxon>
        <taxon>Neoteleostei</taxon>
        <taxon>Acanthomorphata</taxon>
        <taxon>Eupercaria</taxon>
        <taxon>Perciformes</taxon>
        <taxon>Notothenioidei</taxon>
        <taxon>Bovichtidae</taxon>
        <taxon>Cottoperca</taxon>
    </lineage>
</organism>
<dbReference type="PANTHER" id="PTHR12015:SF111">
    <property type="entry name" value="C-C MOTIF CHEMOKINE 17"/>
    <property type="match status" value="1"/>
</dbReference>
<evidence type="ECO:0000313" key="13">
    <source>
        <dbReference type="RefSeq" id="XP_029309667.1"/>
    </source>
</evidence>
<keyword evidence="8" id="KW-0395">Inflammatory response</keyword>
<keyword evidence="6 10" id="KW-0732">Signal</keyword>
<evidence type="ECO:0000256" key="6">
    <source>
        <dbReference type="ARBA" id="ARBA00022729"/>
    </source>
</evidence>
<dbReference type="InterPro" id="IPR036048">
    <property type="entry name" value="Interleukin_8-like_sf"/>
</dbReference>
<comment type="subcellular location">
    <subcellularLocation>
        <location evidence="1 10">Secreted</location>
    </subcellularLocation>
</comment>
<evidence type="ECO:0000256" key="1">
    <source>
        <dbReference type="ARBA" id="ARBA00004613"/>
    </source>
</evidence>
<keyword evidence="7" id="KW-1015">Disulfide bond</keyword>
<gene>
    <name evidence="13" type="primary">LOC115022728</name>
</gene>
<name>A0A6J2RJK3_COTGO</name>
<evidence type="ECO:0000256" key="2">
    <source>
        <dbReference type="ARBA" id="ARBA00010868"/>
    </source>
</evidence>
<evidence type="ECO:0000313" key="12">
    <source>
        <dbReference type="Proteomes" id="UP000504630"/>
    </source>
</evidence>
<dbReference type="AlphaFoldDB" id="A0A6J2RJK3"/>
<evidence type="ECO:0000256" key="5">
    <source>
        <dbReference type="ARBA" id="ARBA00022525"/>
    </source>
</evidence>
<evidence type="ECO:0000256" key="8">
    <source>
        <dbReference type="ARBA" id="ARBA00023198"/>
    </source>
</evidence>
<dbReference type="GO" id="GO:0005615">
    <property type="term" value="C:extracellular space"/>
    <property type="evidence" value="ECO:0007669"/>
    <property type="project" value="UniProtKB-KW"/>
</dbReference>
<evidence type="ECO:0000256" key="9">
    <source>
        <dbReference type="ARBA" id="ARBA00046039"/>
    </source>
</evidence>
<dbReference type="Gene3D" id="2.40.50.40">
    <property type="match status" value="1"/>
</dbReference>
<dbReference type="InterPro" id="IPR001811">
    <property type="entry name" value="Chemokine_IL8-like_dom"/>
</dbReference>
<reference evidence="13" key="1">
    <citation type="submission" date="2025-08" db="UniProtKB">
        <authorList>
            <consortium name="RefSeq"/>
        </authorList>
    </citation>
    <scope>IDENTIFICATION</scope>
</reference>
<comment type="similarity">
    <text evidence="2 10">Belongs to the intercrine beta (chemokine CC) family.</text>
</comment>
<dbReference type="InterPro" id="IPR000827">
    <property type="entry name" value="Chemokine_CC_CS"/>
</dbReference>
<feature type="signal peptide" evidence="10">
    <location>
        <begin position="1"/>
        <end position="21"/>
    </location>
</feature>
<dbReference type="PROSITE" id="PS00472">
    <property type="entry name" value="SMALL_CYTOKINES_CC"/>
    <property type="match status" value="1"/>
</dbReference>
<dbReference type="OrthoDB" id="9930747at2759"/>
<dbReference type="Pfam" id="PF00048">
    <property type="entry name" value="IL8"/>
    <property type="match status" value="1"/>
</dbReference>
<dbReference type="InParanoid" id="A0A6J2RJK3"/>
<feature type="chain" id="PRO_5027145704" description="C-C motif chemokine" evidence="10">
    <location>
        <begin position="22"/>
        <end position="95"/>
    </location>
</feature>
<dbReference type="KEGG" id="cgob:115022728"/>
<keyword evidence="3 10" id="KW-0145">Chemotaxis</keyword>
<dbReference type="SMART" id="SM00199">
    <property type="entry name" value="SCY"/>
    <property type="match status" value="1"/>
</dbReference>
<evidence type="ECO:0000259" key="11">
    <source>
        <dbReference type="SMART" id="SM00199"/>
    </source>
</evidence>
<dbReference type="GO" id="GO:0006955">
    <property type="term" value="P:immune response"/>
    <property type="evidence" value="ECO:0007669"/>
    <property type="project" value="InterPro"/>
</dbReference>
<evidence type="ECO:0000256" key="4">
    <source>
        <dbReference type="ARBA" id="ARBA00022514"/>
    </source>
</evidence>
<comment type="function">
    <text evidence="9">Chemokine, which displays chemotactic activity for T lymphocytes, preferentially Th2 cells, but not monocytes or granulocytes. Therefore plays an important role in a wide range of inflammatory and immunological processes. Acts by binding to CCR4 at T-cell surface. Mediates GM-CSF/CSF2-driven pain and inflammation. In the brain, required to maintain the typical, highly branched morphology of hippocampal microglia under homeostatic conditions. May be important for the appropriate adaptation of microglial morphology and synaptic plasticity to acute lipopolysaccharide (LPS)-induced neuroinflammation. Plays a role in wound healing, mainly by inducing fibroblast migration into the wound.</text>
</comment>
<dbReference type="RefSeq" id="XP_029309667.1">
    <property type="nucleotide sequence ID" value="XM_029453807.1"/>
</dbReference>
<dbReference type="SUPFAM" id="SSF54117">
    <property type="entry name" value="Interleukin 8-like chemokines"/>
    <property type="match status" value="1"/>
</dbReference>
<dbReference type="Proteomes" id="UP000504630">
    <property type="component" value="Chromosome 17"/>
</dbReference>